<dbReference type="AlphaFoldDB" id="A0A160PUG1"/>
<keyword evidence="1" id="KW-0472">Membrane</keyword>
<gene>
    <name evidence="2" type="ORF">N24_2741</name>
</gene>
<feature type="transmembrane region" description="Helical" evidence="1">
    <location>
        <begin position="7"/>
        <end position="28"/>
    </location>
</feature>
<evidence type="ECO:0000313" key="2">
    <source>
        <dbReference type="EMBL" id="BAU97003.1"/>
    </source>
</evidence>
<feature type="transmembrane region" description="Helical" evidence="1">
    <location>
        <begin position="34"/>
        <end position="55"/>
    </location>
</feature>
<evidence type="ECO:0000313" key="3">
    <source>
        <dbReference type="Proteomes" id="UP000218244"/>
    </source>
</evidence>
<feature type="transmembrane region" description="Helical" evidence="1">
    <location>
        <begin position="62"/>
        <end position="81"/>
    </location>
</feature>
<sequence length="115" mass="12543">MSAKPAVWNLVGISVFGTASLAAILDFQKENPDSWAFGMCGIVTVIAIAWGLCNYKKSPRWLLPRVYAGIATPTVISFLLANSGGSFWLSLSWLVFFPILLSVWLGSWDQGKSDT</sequence>
<reference evidence="2 3" key="1">
    <citation type="submission" date="2016-02" db="EMBL/GenBank/DDBJ databases">
        <title>Corynebacterium glutamicum N24 whole genome sequencing project.</title>
        <authorList>
            <person name="Matsutani M."/>
            <person name="Nangtapong N."/>
            <person name="Yakushi T."/>
            <person name="Matsushita K."/>
        </authorList>
    </citation>
    <scope>NUCLEOTIDE SEQUENCE [LARGE SCALE GENOMIC DNA]</scope>
    <source>
        <strain evidence="2 3">N24</strain>
    </source>
</reference>
<feature type="transmembrane region" description="Helical" evidence="1">
    <location>
        <begin position="87"/>
        <end position="106"/>
    </location>
</feature>
<proteinExistence type="predicted"/>
<evidence type="ECO:0000256" key="1">
    <source>
        <dbReference type="SAM" id="Phobius"/>
    </source>
</evidence>
<accession>A0A160PUG1</accession>
<keyword evidence="1" id="KW-0812">Transmembrane</keyword>
<keyword evidence="1" id="KW-1133">Transmembrane helix</keyword>
<dbReference type="EMBL" id="AP017369">
    <property type="protein sequence ID" value="BAU97003.1"/>
    <property type="molecule type" value="Genomic_DNA"/>
</dbReference>
<keyword evidence="3" id="KW-1185">Reference proteome</keyword>
<dbReference type="KEGG" id="csur:N24_2741"/>
<dbReference type="Proteomes" id="UP000218244">
    <property type="component" value="Chromosome"/>
</dbReference>
<protein>
    <submittedName>
        <fullName evidence="2">Uncharacterized protein</fullName>
    </submittedName>
</protein>
<name>A0A160PUG1_9CORY</name>
<organism evidence="2 3">
    <name type="scientific">Corynebacterium suranareeae</name>
    <dbReference type="NCBI Taxonomy" id="2506452"/>
    <lineage>
        <taxon>Bacteria</taxon>
        <taxon>Bacillati</taxon>
        <taxon>Actinomycetota</taxon>
        <taxon>Actinomycetes</taxon>
        <taxon>Mycobacteriales</taxon>
        <taxon>Corynebacteriaceae</taxon>
        <taxon>Corynebacterium</taxon>
    </lineage>
</organism>